<protein>
    <recommendedName>
        <fullName evidence="5">Major facilitator superfamily (MFS) profile domain-containing protein</fullName>
    </recommendedName>
</protein>
<keyword evidence="4" id="KW-1185">Reference proteome</keyword>
<feature type="transmembrane region" description="Helical" evidence="2">
    <location>
        <begin position="108"/>
        <end position="126"/>
    </location>
</feature>
<feature type="region of interest" description="Disordered" evidence="1">
    <location>
        <begin position="12"/>
        <end position="51"/>
    </location>
</feature>
<proteinExistence type="predicted"/>
<keyword evidence="2" id="KW-0472">Membrane</keyword>
<name>A0A642VA70_9ASCO</name>
<organism evidence="3 4">
    <name type="scientific">Trichomonascus ciferrii</name>
    <dbReference type="NCBI Taxonomy" id="44093"/>
    <lineage>
        <taxon>Eukaryota</taxon>
        <taxon>Fungi</taxon>
        <taxon>Dikarya</taxon>
        <taxon>Ascomycota</taxon>
        <taxon>Saccharomycotina</taxon>
        <taxon>Dipodascomycetes</taxon>
        <taxon>Dipodascales</taxon>
        <taxon>Trichomonascaceae</taxon>
        <taxon>Trichomonascus</taxon>
        <taxon>Trichomonascus ciferrii complex</taxon>
    </lineage>
</organism>
<dbReference type="VEuPathDB" id="FungiDB:TRICI_001094"/>
<dbReference type="InterPro" id="IPR036259">
    <property type="entry name" value="MFS_trans_sf"/>
</dbReference>
<dbReference type="OrthoDB" id="4078873at2759"/>
<gene>
    <name evidence="3" type="ORF">TRICI_001094</name>
</gene>
<evidence type="ECO:0008006" key="5">
    <source>
        <dbReference type="Google" id="ProtNLM"/>
    </source>
</evidence>
<sequence>MGVNFLSKFRRSTSNDDIVEEQIPPPGAADQEKGVSAAGTEEKPEEVPDVNAQTGVQDIEAMTLAWTKGSLILLFLLLASKRFRVGFGGVRYTLGVIVTDTSKLRNRALAYAFINSPYIITAFGASKAAEHFTIDWRWGFGAFAIIFPVVCAPLFVVIKYNVHKAKKFGVLIREKSGRTWMQSVWHYIIEFDGEYCITI</sequence>
<evidence type="ECO:0000256" key="1">
    <source>
        <dbReference type="SAM" id="MobiDB-lite"/>
    </source>
</evidence>
<dbReference type="Proteomes" id="UP000761534">
    <property type="component" value="Unassembled WGS sequence"/>
</dbReference>
<evidence type="ECO:0000256" key="2">
    <source>
        <dbReference type="SAM" id="Phobius"/>
    </source>
</evidence>
<keyword evidence="2" id="KW-1133">Transmembrane helix</keyword>
<evidence type="ECO:0000313" key="3">
    <source>
        <dbReference type="EMBL" id="KAA8916738.1"/>
    </source>
</evidence>
<dbReference type="AlphaFoldDB" id="A0A642VA70"/>
<dbReference type="SUPFAM" id="SSF103473">
    <property type="entry name" value="MFS general substrate transporter"/>
    <property type="match status" value="1"/>
</dbReference>
<comment type="caution">
    <text evidence="3">The sequence shown here is derived from an EMBL/GenBank/DDBJ whole genome shotgun (WGS) entry which is preliminary data.</text>
</comment>
<accession>A0A642VA70</accession>
<evidence type="ECO:0000313" key="4">
    <source>
        <dbReference type="Proteomes" id="UP000761534"/>
    </source>
</evidence>
<keyword evidence="2" id="KW-0812">Transmembrane</keyword>
<reference evidence="3" key="1">
    <citation type="journal article" date="2019" name="G3 (Bethesda)">
        <title>Genome Assemblies of Two Rare Opportunistic Yeast Pathogens: Diutina rugosa (syn. Candida rugosa) and Trichomonascus ciferrii (syn. Candida ciferrii).</title>
        <authorList>
            <person name="Mixao V."/>
            <person name="Saus E."/>
            <person name="Hansen A.P."/>
            <person name="Lass-Florl C."/>
            <person name="Gabaldon T."/>
        </authorList>
    </citation>
    <scope>NUCLEOTIDE SEQUENCE</scope>
    <source>
        <strain evidence="3">CBS 4856</strain>
    </source>
</reference>
<feature type="transmembrane region" description="Helical" evidence="2">
    <location>
        <begin position="138"/>
        <end position="158"/>
    </location>
</feature>
<dbReference type="EMBL" id="SWFS01000083">
    <property type="protein sequence ID" value="KAA8916738.1"/>
    <property type="molecule type" value="Genomic_DNA"/>
</dbReference>